<dbReference type="InterPro" id="IPR054416">
    <property type="entry name" value="GST_UstS-like_C"/>
</dbReference>
<dbReference type="PANTHER" id="PTHR43968:SF6">
    <property type="entry name" value="GLUTATHIONE S-TRANSFERASE OMEGA"/>
    <property type="match status" value="1"/>
</dbReference>
<dbReference type="SUPFAM" id="SSF47616">
    <property type="entry name" value="GST C-terminal domain-like"/>
    <property type="match status" value="1"/>
</dbReference>
<feature type="domain" description="GST N-terminal" evidence="1">
    <location>
        <begin position="13"/>
        <end position="105"/>
    </location>
</feature>
<dbReference type="Proteomes" id="UP000812287">
    <property type="component" value="Unassembled WGS sequence"/>
</dbReference>
<dbReference type="Gene3D" id="1.20.1050.10">
    <property type="match status" value="1"/>
</dbReference>
<gene>
    <name evidence="2" type="ORF">BT62DRAFT_937396</name>
</gene>
<dbReference type="Pfam" id="PF13409">
    <property type="entry name" value="GST_N_2"/>
    <property type="match status" value="1"/>
</dbReference>
<dbReference type="InterPro" id="IPR004045">
    <property type="entry name" value="Glutathione_S-Trfase_N"/>
</dbReference>
<keyword evidence="3" id="KW-1185">Reference proteome</keyword>
<name>A0A9P7VIC0_9AGAR</name>
<evidence type="ECO:0000259" key="1">
    <source>
        <dbReference type="PROSITE" id="PS50404"/>
    </source>
</evidence>
<dbReference type="RefSeq" id="XP_043034652.1">
    <property type="nucleotide sequence ID" value="XM_043187315.1"/>
</dbReference>
<evidence type="ECO:0000313" key="2">
    <source>
        <dbReference type="EMBL" id="KAG7441152.1"/>
    </source>
</evidence>
<dbReference type="InterPro" id="IPR036249">
    <property type="entry name" value="Thioredoxin-like_sf"/>
</dbReference>
<accession>A0A9P7VIC0</accession>
<comment type="caution">
    <text evidence="2">The sequence shown here is derived from an EMBL/GenBank/DDBJ whole genome shotgun (WGS) entry which is preliminary data.</text>
</comment>
<dbReference type="InterPro" id="IPR036282">
    <property type="entry name" value="Glutathione-S-Trfase_C_sf"/>
</dbReference>
<protein>
    <recommendedName>
        <fullName evidence="1">GST N-terminal domain-containing protein</fullName>
    </recommendedName>
</protein>
<dbReference type="AlphaFoldDB" id="A0A9P7VIC0"/>
<reference evidence="2" key="1">
    <citation type="submission" date="2020-11" db="EMBL/GenBank/DDBJ databases">
        <title>Adaptations for nitrogen fixation in a non-lichenized fungal sporocarp promotes dispersal by wood-feeding termites.</title>
        <authorList>
            <consortium name="DOE Joint Genome Institute"/>
            <person name="Koch R.A."/>
            <person name="Yoon G."/>
            <person name="Arayal U."/>
            <person name="Lail K."/>
            <person name="Amirebrahimi M."/>
            <person name="Labutti K."/>
            <person name="Lipzen A."/>
            <person name="Riley R."/>
            <person name="Barry K."/>
            <person name="Henrissat B."/>
            <person name="Grigoriev I.V."/>
            <person name="Herr J.R."/>
            <person name="Aime M.C."/>
        </authorList>
    </citation>
    <scope>NUCLEOTIDE SEQUENCE</scope>
    <source>
        <strain evidence="2">MCA 3950</strain>
    </source>
</reference>
<proteinExistence type="predicted"/>
<dbReference type="PANTHER" id="PTHR43968">
    <property type="match status" value="1"/>
</dbReference>
<dbReference type="SUPFAM" id="SSF52833">
    <property type="entry name" value="Thioredoxin-like"/>
    <property type="match status" value="1"/>
</dbReference>
<dbReference type="GeneID" id="66109612"/>
<dbReference type="OrthoDB" id="4951845at2759"/>
<dbReference type="GO" id="GO:0005737">
    <property type="term" value="C:cytoplasm"/>
    <property type="evidence" value="ECO:0007669"/>
    <property type="project" value="TreeGrafter"/>
</dbReference>
<dbReference type="PROSITE" id="PS50404">
    <property type="entry name" value="GST_NTER"/>
    <property type="match status" value="1"/>
</dbReference>
<dbReference type="EMBL" id="MU250563">
    <property type="protein sequence ID" value="KAG7441152.1"/>
    <property type="molecule type" value="Genomic_DNA"/>
</dbReference>
<dbReference type="InterPro" id="IPR050983">
    <property type="entry name" value="GST_Omega/HSP26"/>
</dbReference>
<dbReference type="Pfam" id="PF22041">
    <property type="entry name" value="GST_C_7"/>
    <property type="match status" value="1"/>
</dbReference>
<sequence>MSTKLIQVTLYDIPNKLPDSPGSANTWRTRYSLNMKKVPYQTVYVELPDVEALAKQIGAAPTGTRHDGVTPLYTVPIIQDHATGAVVSESAAIAAYLDKTYPSGPTLVPAGTMPLQLAFRDAVSDVLFGPFRGFVIEGIMPKLTDRTAEYWKGRLARQGVSLEALFDGDKVKAWEKAMASLRTLDKWFEGNEGPFIMGSEPCFADAVLAAFLRHCRMALGKDSKEWRDVGSWNGGKWVKYLDSFLPYEAIL</sequence>
<organism evidence="2 3">
    <name type="scientific">Guyanagaster necrorhizus</name>
    <dbReference type="NCBI Taxonomy" id="856835"/>
    <lineage>
        <taxon>Eukaryota</taxon>
        <taxon>Fungi</taxon>
        <taxon>Dikarya</taxon>
        <taxon>Basidiomycota</taxon>
        <taxon>Agaricomycotina</taxon>
        <taxon>Agaricomycetes</taxon>
        <taxon>Agaricomycetidae</taxon>
        <taxon>Agaricales</taxon>
        <taxon>Marasmiineae</taxon>
        <taxon>Physalacriaceae</taxon>
        <taxon>Guyanagaster</taxon>
    </lineage>
</organism>
<evidence type="ECO:0000313" key="3">
    <source>
        <dbReference type="Proteomes" id="UP000812287"/>
    </source>
</evidence>
<dbReference type="Gene3D" id="3.40.30.10">
    <property type="entry name" value="Glutaredoxin"/>
    <property type="match status" value="1"/>
</dbReference>